<dbReference type="Proteomes" id="UP000057938">
    <property type="component" value="Chromosome"/>
</dbReference>
<organism evidence="2 3">
    <name type="scientific">Altererythrobacter epoxidivorans</name>
    <dbReference type="NCBI Taxonomy" id="361183"/>
    <lineage>
        <taxon>Bacteria</taxon>
        <taxon>Pseudomonadati</taxon>
        <taxon>Pseudomonadota</taxon>
        <taxon>Alphaproteobacteria</taxon>
        <taxon>Sphingomonadales</taxon>
        <taxon>Erythrobacteraceae</taxon>
        <taxon>Altererythrobacter</taxon>
    </lineage>
</organism>
<evidence type="ECO:0008006" key="4">
    <source>
        <dbReference type="Google" id="ProtNLM"/>
    </source>
</evidence>
<evidence type="ECO:0000313" key="3">
    <source>
        <dbReference type="Proteomes" id="UP000057938"/>
    </source>
</evidence>
<accession>A0A0M4LT70</accession>
<dbReference type="PATRIC" id="fig|361183.4.peg.572"/>
<dbReference type="PROSITE" id="PS51257">
    <property type="entry name" value="PROKAR_LIPOPROTEIN"/>
    <property type="match status" value="1"/>
</dbReference>
<reference evidence="2 3" key="1">
    <citation type="submission" date="2015-09" db="EMBL/GenBank/DDBJ databases">
        <title>Complete genome sequence of a benzo[a]pyrene-degrading bacterium Altererythrobacter epoxidivorans CGMCC 1.7731T.</title>
        <authorList>
            <person name="Li Z."/>
            <person name="Cheng H."/>
            <person name="Huo Y."/>
            <person name="Xu X."/>
        </authorList>
    </citation>
    <scope>NUCLEOTIDE SEQUENCE [LARGE SCALE GENOMIC DNA]</scope>
    <source>
        <strain evidence="2 3">CGMCC 1.7731</strain>
    </source>
</reference>
<gene>
    <name evidence="2" type="ORF">AMC99_00581</name>
</gene>
<proteinExistence type="predicted"/>
<feature type="signal peptide" evidence="1">
    <location>
        <begin position="1"/>
        <end position="27"/>
    </location>
</feature>
<evidence type="ECO:0000256" key="1">
    <source>
        <dbReference type="SAM" id="SignalP"/>
    </source>
</evidence>
<dbReference type="STRING" id="361183.AMC99_00581"/>
<protein>
    <recommendedName>
        <fullName evidence="4">DUF4142 domain-containing protein</fullName>
    </recommendedName>
</protein>
<dbReference type="EMBL" id="CP012669">
    <property type="protein sequence ID" value="ALE15891.1"/>
    <property type="molecule type" value="Genomic_DNA"/>
</dbReference>
<evidence type="ECO:0000313" key="2">
    <source>
        <dbReference type="EMBL" id="ALE15891.1"/>
    </source>
</evidence>
<name>A0A0M4LT70_9SPHN</name>
<keyword evidence="3" id="KW-1185">Reference proteome</keyword>
<dbReference type="KEGG" id="aep:AMC99_00581"/>
<feature type="chain" id="PRO_5005798173" description="DUF4142 domain-containing protein" evidence="1">
    <location>
        <begin position="28"/>
        <end position="179"/>
    </location>
</feature>
<dbReference type="AlphaFoldDB" id="A0A0M4LT70"/>
<sequence>MGMRMGRQYRPAIFAALLGAFAVSGCASGSGDYPSLAIREAERVQGTFPVEGADGAATTPAGPAPVDASTLEKAAIWLDQAKASHARFLEAVPQAQRTVANAGSGPDSTSWGSAQVALADLDSHRSDTAIALGDLDLAYVDATLSFVEREQIGQIRESVVALIGEEDDVLARLRGAMPQ</sequence>
<keyword evidence="1" id="KW-0732">Signal</keyword>